<evidence type="ECO:0000313" key="3">
    <source>
        <dbReference type="Proteomes" id="UP000655094"/>
    </source>
</evidence>
<reference evidence="2" key="1">
    <citation type="submission" date="2020-10" db="EMBL/GenBank/DDBJ databases">
        <title>Genome Sequence of ESBL Producing Zambian Clinical Strains.</title>
        <authorList>
            <person name="Shawa M."/>
            <person name="Furuta Y."/>
            <person name="Simbotwe M."/>
            <person name="Mulenga E."/>
            <person name="Mubanga M."/>
            <person name="Mulenga G."/>
            <person name="Kaile C."/>
            <person name="Zorigt T."/>
            <person name="Hang'ombe B."/>
            <person name="Higashi H."/>
        </authorList>
    </citation>
    <scope>NUCLEOTIDE SEQUENCE</scope>
    <source>
        <strain evidence="2">Zam_UTH_09</strain>
    </source>
</reference>
<dbReference type="AlphaFoldDB" id="A0A919LT67"/>
<comment type="caution">
    <text evidence="2">The sequence shown here is derived from an EMBL/GenBank/DDBJ whole genome shotgun (WGS) entry which is preliminary data.</text>
</comment>
<gene>
    <name evidence="2" type="ORF">KPZU09_33150</name>
</gene>
<evidence type="ECO:0000256" key="1">
    <source>
        <dbReference type="SAM" id="MobiDB-lite"/>
    </source>
</evidence>
<proteinExistence type="predicted"/>
<feature type="region of interest" description="Disordered" evidence="1">
    <location>
        <begin position="79"/>
        <end position="100"/>
    </location>
</feature>
<accession>A0A919LT67</accession>
<organism evidence="2 3">
    <name type="scientific">Klebsiella pneumoniae</name>
    <dbReference type="NCBI Taxonomy" id="573"/>
    <lineage>
        <taxon>Bacteria</taxon>
        <taxon>Pseudomonadati</taxon>
        <taxon>Pseudomonadota</taxon>
        <taxon>Gammaproteobacteria</taxon>
        <taxon>Enterobacterales</taxon>
        <taxon>Enterobacteriaceae</taxon>
        <taxon>Klebsiella/Raoultella group</taxon>
        <taxon>Klebsiella</taxon>
        <taxon>Klebsiella pneumoniae complex</taxon>
    </lineage>
</organism>
<protein>
    <submittedName>
        <fullName evidence="2">Uncharacterized protein</fullName>
    </submittedName>
</protein>
<evidence type="ECO:0000313" key="2">
    <source>
        <dbReference type="EMBL" id="GHK53579.1"/>
    </source>
</evidence>
<dbReference type="EMBL" id="BNFF01000001">
    <property type="protein sequence ID" value="GHK53579.1"/>
    <property type="molecule type" value="Genomic_DNA"/>
</dbReference>
<dbReference type="Proteomes" id="UP000655094">
    <property type="component" value="Unassembled WGS sequence"/>
</dbReference>
<sequence>MDPALRAGGLMHLVPVGDAHPADQQAAAIVGLHGLRRVELKSAVQLVQRAVVEDPVFGVEAACHPHRRIGIEALRFAGQPAGSRSAGGCPPAERDPALHM</sequence>
<name>A0A919LT67_KLEPN</name>